<reference evidence="1" key="1">
    <citation type="submission" date="2022-05" db="EMBL/GenBank/DDBJ databases">
        <title>Jatrophihabitans sp. SB3-54 whole genome sequence.</title>
        <authorList>
            <person name="Suh M.K."/>
            <person name="Eom M.K."/>
            <person name="Kim J.S."/>
            <person name="Kim H.S."/>
            <person name="Do H.E."/>
            <person name="Shin Y.K."/>
            <person name="Lee J.-S."/>
        </authorList>
    </citation>
    <scope>NUCLEOTIDE SEQUENCE</scope>
    <source>
        <strain evidence="1">SB3-54</strain>
    </source>
</reference>
<protein>
    <submittedName>
        <fullName evidence="1">DUF3090 domain-containing protein</fullName>
    </submittedName>
</protein>
<dbReference type="InterPro" id="IPR021441">
    <property type="entry name" value="DUF3090"/>
</dbReference>
<gene>
    <name evidence="1" type="ORF">M6B22_21795</name>
</gene>
<evidence type="ECO:0000313" key="2">
    <source>
        <dbReference type="Proteomes" id="UP001164693"/>
    </source>
</evidence>
<dbReference type="EMBL" id="CP097463">
    <property type="protein sequence ID" value="WAX57123.1"/>
    <property type="molecule type" value="Genomic_DNA"/>
</dbReference>
<proteinExistence type="predicted"/>
<accession>A0ABY7JXU3</accession>
<sequence>MARQLFHFDRPRRFVAGTVGEPGDRTFFLQAADDGRIVSVALEKQQVAVLADRLEQLLDEIVTRTGTALPASEPDTEALEIPIDEEFRVSAMALAWDGDTGLVVIEAQSAAEDPEVAEETLLEDVDDGPDALRVRIEPNRARAFVQRARLVLAAGRESCPLCGQPLDPAGHICPRQNGYHRAPTPAP</sequence>
<name>A0ABY7JXU3_9ACTN</name>
<dbReference type="NCBIfam" id="TIGR03847">
    <property type="entry name" value="conserved hypothetical protein"/>
    <property type="match status" value="1"/>
</dbReference>
<organism evidence="1 2">
    <name type="scientific">Jatrophihabitans cynanchi</name>
    <dbReference type="NCBI Taxonomy" id="2944128"/>
    <lineage>
        <taxon>Bacteria</taxon>
        <taxon>Bacillati</taxon>
        <taxon>Actinomycetota</taxon>
        <taxon>Actinomycetes</taxon>
        <taxon>Jatrophihabitantales</taxon>
        <taxon>Jatrophihabitantaceae</taxon>
        <taxon>Jatrophihabitans</taxon>
    </lineage>
</organism>
<dbReference type="Pfam" id="PF11290">
    <property type="entry name" value="DUF3090"/>
    <property type="match status" value="1"/>
</dbReference>
<keyword evidence="2" id="KW-1185">Reference proteome</keyword>
<dbReference type="RefSeq" id="WP_269443660.1">
    <property type="nucleotide sequence ID" value="NZ_CP097463.1"/>
</dbReference>
<dbReference type="Proteomes" id="UP001164693">
    <property type="component" value="Chromosome"/>
</dbReference>
<evidence type="ECO:0000313" key="1">
    <source>
        <dbReference type="EMBL" id="WAX57123.1"/>
    </source>
</evidence>